<gene>
    <name evidence="4" type="ordered locus">Cpha266_2335</name>
</gene>
<keyword evidence="5" id="KW-1185">Reference proteome</keyword>
<feature type="region of interest" description="Disordered" evidence="3">
    <location>
        <begin position="1769"/>
        <end position="1804"/>
    </location>
</feature>
<evidence type="ECO:0000256" key="3">
    <source>
        <dbReference type="SAM" id="MobiDB-lite"/>
    </source>
</evidence>
<dbReference type="PANTHER" id="PTHR38340:SF1">
    <property type="entry name" value="S-LAYER PROTEIN"/>
    <property type="match status" value="1"/>
</dbReference>
<dbReference type="Pfam" id="PF17164">
    <property type="entry name" value="DUF5122"/>
    <property type="match status" value="7"/>
</dbReference>
<dbReference type="SUPFAM" id="SSF75011">
    <property type="entry name" value="3-carboxy-cis,cis-mucoante lactonizing enzyme"/>
    <property type="match status" value="1"/>
</dbReference>
<dbReference type="OrthoDB" id="9805017at2"/>
<dbReference type="InterPro" id="IPR001343">
    <property type="entry name" value="Hemolysn_Ca-bd"/>
</dbReference>
<dbReference type="eggNOG" id="COG2931">
    <property type="taxonomic scope" value="Bacteria"/>
</dbReference>
<dbReference type="InterPro" id="IPR011049">
    <property type="entry name" value="Serralysin-like_metalloprot_C"/>
</dbReference>
<proteinExistence type="predicted"/>
<dbReference type="Gene3D" id="2.80.10.50">
    <property type="match status" value="2"/>
</dbReference>
<evidence type="ECO:0000256" key="1">
    <source>
        <dbReference type="ARBA" id="ARBA00004613"/>
    </source>
</evidence>
<dbReference type="InterPro" id="IPR013431">
    <property type="entry name" value="Delta_60_rpt"/>
</dbReference>
<dbReference type="eggNOG" id="COG3468">
    <property type="taxonomic scope" value="Bacteria"/>
</dbReference>
<protein>
    <submittedName>
        <fullName evidence="4">Hemolysin-type calcium-binding region</fullName>
    </submittedName>
</protein>
<dbReference type="PANTHER" id="PTHR38340">
    <property type="entry name" value="S-LAYER PROTEIN"/>
    <property type="match status" value="1"/>
</dbReference>
<keyword evidence="2" id="KW-0964">Secreted</keyword>
<name>A1BIU8_CHLPD</name>
<dbReference type="GO" id="GO:0005509">
    <property type="term" value="F:calcium ion binding"/>
    <property type="evidence" value="ECO:0007669"/>
    <property type="project" value="InterPro"/>
</dbReference>
<evidence type="ECO:0000256" key="2">
    <source>
        <dbReference type="ARBA" id="ARBA00022525"/>
    </source>
</evidence>
<dbReference type="InterPro" id="IPR050557">
    <property type="entry name" value="RTX_toxin/Mannuronan_C5-epim"/>
</dbReference>
<dbReference type="HOGENOM" id="CLU_231230_0_0_10"/>
<accession>A1BIU8</accession>
<dbReference type="PRINTS" id="PR00313">
    <property type="entry name" value="CABNDNGRPT"/>
</dbReference>
<evidence type="ECO:0000313" key="4">
    <source>
        <dbReference type="EMBL" id="ABL66325.1"/>
    </source>
</evidence>
<dbReference type="KEGG" id="cph:Cpha266_2335"/>
<dbReference type="GO" id="GO:0005576">
    <property type="term" value="C:extracellular region"/>
    <property type="evidence" value="ECO:0007669"/>
    <property type="project" value="UniProtKB-SubCell"/>
</dbReference>
<dbReference type="Gene3D" id="2.150.10.10">
    <property type="entry name" value="Serralysin-like metalloprotease, C-terminal"/>
    <property type="match status" value="3"/>
</dbReference>
<comment type="subcellular location">
    <subcellularLocation>
        <location evidence="1">Secreted</location>
    </subcellularLocation>
</comment>
<feature type="compositionally biased region" description="Low complexity" evidence="3">
    <location>
        <begin position="1790"/>
        <end position="1802"/>
    </location>
</feature>
<dbReference type="Pfam" id="PF00353">
    <property type="entry name" value="HemolysinCabind"/>
    <property type="match status" value="5"/>
</dbReference>
<dbReference type="SUPFAM" id="SSF51120">
    <property type="entry name" value="beta-Roll"/>
    <property type="match status" value="5"/>
</dbReference>
<feature type="compositionally biased region" description="Low complexity" evidence="3">
    <location>
        <begin position="1880"/>
        <end position="1892"/>
    </location>
</feature>
<dbReference type="STRING" id="290317.Cpha266_2335"/>
<sequence>MATYSVTNLDDSGDGSLRAALVALDSSVDPTNEIVFQVDGTIDLSSVLPPITNPVSFDMGANSVEVRYQNIPDEQVVLFITGEFEVTIPENLSLNASGSSALYGFASFGNLVLGDMDGSVTVVSSESQEPAEEDRAVGIASADNLTINGDLSGSVIVDAPDEAVAVIGENGLGIMGDMSGTLDAQSVYYAIGLKSANGDVAVQGDILGSINVTADGESSESNIVTAVGVRAGDGNIGIGNISGLITATGTDLAMGIYAGDINFEGDGEEGDGGEIQPMDASEQGDITISGAVSGAVTANSSDGYAVGIGAENNLSIGSVAETASFDIGGKLMAVAFGTPNGSVSVTDGIGGTIDVTATDGQAFGISAMTGVSIGGDLSADFILRSHGGETAAGGDDSDYNAYGIQAGDDDAPCDIGIGSISGTMDVTSDYFEAYGIKSDGGSVTIGSVAKTASFTVSGSPLAVGIIAGDIDFFEEEEEGEDVGEEGGVMSMTIVDPQSSDLTISNELSGFFTVTAEDGLAVGMVARDNLSIGSVAGTASFDIEGKTFAVGFGAYDGSVTVNGDVGGTIDVTSGEGEAFAIGAMTGVTIDGDLAAEIIVHTQGGFVMAPAEGEDEDESDHNAYGIQAGGDGASGDIAIGSISGTMNVTSDMGEAYGIESDGGSVTIGSISGSINATGYYDAIGIIAGDIDLEGEDGEEVGDVGAMTVLFHDLTITGSVSGAITATSSDGIAVGMAAENNLSIGEITDAAFIDVTGRDFAVGFGAYNGSVDIEGAMAGAVSVTSLESEALGFGSGMGDVDLASYSGNLTVNAENTAVGIGAGIDYVEHIDEVPPVSPAGFGDLTIGGNFSGDVTVTSANGFAFGIIAAETLTIEGDVTDSAAITVTVTNSESPDDGVAIGAMNNLVIVGDMAGTVTTTAYEAGGIAGMGSMTLGAMSGSISVNGGELADGMKGQSIEIVGDLSGNITVNASDNEAYGIDAQSGDVTIGGDLSGTVSVSAEGVAYGLRGGNHIALGSLSGEVSASSVSNNAVGLRSNGSITGGSDGDALEISGTVSAEGFATAAAISAGGAMNLEISGTVSGTTTEQNGNAIAILSWHYDGGTSFSFPDVSDQITVTDTGILVGKVILGGGDDIMTLQNGSDLSGVPLLDGGEGTDKLVFTGYTTIDASVGSAIYRNFEVIDMTDGQATSMTNVRCSNVIAVTDADHDLFVLGDAGDEVEFSNTSGEWSCSESVTIDSIDYNRYINSASATVDVYVQTGLDVTEKADESSTFLSGGGIISTDLGGSDSGSSIVLQSDGKIVVAGETSGGGDGGFGVVRYNADGSLDTTFDGDGRVTTDFGGMESADSVALQSDGKIVVAGKVLVSGGGDFAVVRYNADGSLDTTFDSDGRVTTDFGAYEAARSVAVQSNDKILVAGYTGLDGSGGGDFAVVRYNADGTLDTSFDTDGMVITDSGEKAIANSVVLQSDGKIVVIGDMVTDASGGSDIVMVRYNIDGSIDTSFGVDGKVITDIGYGDFASSAIVQSDDRIVVAGRHYSEGGESGGEDIMLVRYNADGSLDTTFDGDGFSIADFGGAEYPENVTLQTDGKIVVTGYSAPSGGSGDGDVIVVRYNADGSPDMTFSDDGFVTTKVGAESSGNGVVVQADGMILVAGSAENSGDGEQDFLLIRYNADGTFNDTLNGTDGNDSLNGFEGDDLLLGFGGNDTLIGGAGNDTLDGGTGADEMTGGIGDDTYVVNYSLDVVTEHADEGIDLVQSSTGWTLGANVENLELTGTANTRGTGNELDNRITGNSGRNTLTGGDGNDTLDGGTGADSMAGGIGDDTYVVNYSLDVVTEHADEGIDLVQSSTGWTLGANVEHLELTGTANARGTGNDLDNRITGNSGRNTLTGGDGNDTLDGGTGADSMAGGIGDDTYVVNYSLDVVTENADEGIDLVQSSTGWTLGANVEHLELTGTANARGTGNDLDNCITGNSGKNTLIGGAGNDTLDGGSGADSMVGGIGDDTYVVNYSLDVVTENADEGIDLVQSSTGWTLGANVEHLELTGTANTRGTGNDLDNVITGNSGKNYLAGEEGEDILLGGAGADTLYGGMGADELTGGTGRDVFLYNNSSESGITEGAWDVITDFTAGFDRLDLSGIDANTGIAGNQSFSSDILGSGDAFSEAGQLRFDSGSGVLYGNTDGDADAEFAIKFTGIGSMSSSDIVL</sequence>
<reference evidence="4 5" key="1">
    <citation type="submission" date="2006-12" db="EMBL/GenBank/DDBJ databases">
        <title>Complete sequence of Chlorobium phaeobacteroides DSM 266.</title>
        <authorList>
            <consortium name="US DOE Joint Genome Institute"/>
            <person name="Copeland A."/>
            <person name="Lucas S."/>
            <person name="Lapidus A."/>
            <person name="Barry K."/>
            <person name="Detter J.C."/>
            <person name="Glavina del Rio T."/>
            <person name="Hammon N."/>
            <person name="Israni S."/>
            <person name="Pitluck S."/>
            <person name="Goltsman E."/>
            <person name="Schmutz J."/>
            <person name="Larimer F."/>
            <person name="Land M."/>
            <person name="Hauser L."/>
            <person name="Mikhailova N."/>
            <person name="Li T."/>
            <person name="Overmann J."/>
            <person name="Bryant D.A."/>
            <person name="Richardson P."/>
        </authorList>
    </citation>
    <scope>NUCLEOTIDE SEQUENCE [LARGE SCALE GENOMIC DNA]</scope>
    <source>
        <strain evidence="4 5">DSM 266</strain>
    </source>
</reference>
<organism evidence="4 5">
    <name type="scientific">Chlorobium phaeobacteroides (strain DSM 266 / SMG 266 / 2430)</name>
    <dbReference type="NCBI Taxonomy" id="290317"/>
    <lineage>
        <taxon>Bacteria</taxon>
        <taxon>Pseudomonadati</taxon>
        <taxon>Chlorobiota</taxon>
        <taxon>Chlorobiia</taxon>
        <taxon>Chlorobiales</taxon>
        <taxon>Chlorobiaceae</taxon>
        <taxon>Chlorobium/Pelodictyon group</taxon>
        <taxon>Chlorobium</taxon>
    </lineage>
</organism>
<dbReference type="NCBIfam" id="TIGR02608">
    <property type="entry name" value="delta_60_rpt"/>
    <property type="match status" value="7"/>
</dbReference>
<dbReference type="PROSITE" id="PS00330">
    <property type="entry name" value="HEMOLYSIN_CALCIUM"/>
    <property type="match status" value="4"/>
</dbReference>
<dbReference type="eggNOG" id="COG3209">
    <property type="taxonomic scope" value="Bacteria"/>
</dbReference>
<dbReference type="EMBL" id="CP000492">
    <property type="protein sequence ID" value="ABL66325.1"/>
    <property type="molecule type" value="Genomic_DNA"/>
</dbReference>
<dbReference type="InterPro" id="IPR018511">
    <property type="entry name" value="Hemolysin-typ_Ca-bd_CS"/>
</dbReference>
<dbReference type="Proteomes" id="UP000008701">
    <property type="component" value="Chromosome"/>
</dbReference>
<feature type="region of interest" description="Disordered" evidence="3">
    <location>
        <begin position="1862"/>
        <end position="1892"/>
    </location>
</feature>
<evidence type="ECO:0000313" key="5">
    <source>
        <dbReference type="Proteomes" id="UP000008701"/>
    </source>
</evidence>
<dbReference type="RefSeq" id="WP_011746111.1">
    <property type="nucleotide sequence ID" value="NC_008639.1"/>
</dbReference>